<evidence type="ECO:0000256" key="7">
    <source>
        <dbReference type="ARBA" id="ARBA00022918"/>
    </source>
</evidence>
<dbReference type="Proteomes" id="UP001154329">
    <property type="component" value="Chromosome 2"/>
</dbReference>
<evidence type="ECO:0000313" key="14">
    <source>
        <dbReference type="Proteomes" id="UP001154329"/>
    </source>
</evidence>
<evidence type="ECO:0000259" key="12">
    <source>
        <dbReference type="PROSITE" id="PS50994"/>
    </source>
</evidence>
<keyword evidence="3" id="KW-0548">Nucleotidyltransferase</keyword>
<organism evidence="13 14">
    <name type="scientific">Aphis gossypii</name>
    <name type="common">Cotton aphid</name>
    <dbReference type="NCBI Taxonomy" id="80765"/>
    <lineage>
        <taxon>Eukaryota</taxon>
        <taxon>Metazoa</taxon>
        <taxon>Ecdysozoa</taxon>
        <taxon>Arthropoda</taxon>
        <taxon>Hexapoda</taxon>
        <taxon>Insecta</taxon>
        <taxon>Pterygota</taxon>
        <taxon>Neoptera</taxon>
        <taxon>Paraneoptera</taxon>
        <taxon>Hemiptera</taxon>
        <taxon>Sternorrhyncha</taxon>
        <taxon>Aphidomorpha</taxon>
        <taxon>Aphidoidea</taxon>
        <taxon>Aphididae</taxon>
        <taxon>Aphidini</taxon>
        <taxon>Aphis</taxon>
        <taxon>Aphis</taxon>
    </lineage>
</organism>
<feature type="domain" description="Integrase catalytic" evidence="12">
    <location>
        <begin position="1137"/>
        <end position="1295"/>
    </location>
</feature>
<dbReference type="GO" id="GO:0003964">
    <property type="term" value="F:RNA-directed DNA polymerase activity"/>
    <property type="evidence" value="ECO:0007669"/>
    <property type="project" value="UniProtKB-KW"/>
</dbReference>
<keyword evidence="6" id="KW-0378">Hydrolase</keyword>
<dbReference type="InterPro" id="IPR043128">
    <property type="entry name" value="Rev_trsase/Diguanyl_cyclase"/>
</dbReference>
<dbReference type="CDD" id="cd01647">
    <property type="entry name" value="RT_LTR"/>
    <property type="match status" value="1"/>
</dbReference>
<dbReference type="GO" id="GO:0015074">
    <property type="term" value="P:DNA integration"/>
    <property type="evidence" value="ECO:0007669"/>
    <property type="project" value="InterPro"/>
</dbReference>
<proteinExistence type="predicted"/>
<evidence type="ECO:0000259" key="11">
    <source>
        <dbReference type="PROSITE" id="PS50878"/>
    </source>
</evidence>
<dbReference type="InterPro" id="IPR041373">
    <property type="entry name" value="RT_RNaseH"/>
</dbReference>
<dbReference type="GO" id="GO:0042575">
    <property type="term" value="C:DNA polymerase complex"/>
    <property type="evidence" value="ECO:0007669"/>
    <property type="project" value="UniProtKB-ARBA"/>
</dbReference>
<feature type="coiled-coil region" evidence="8">
    <location>
        <begin position="11"/>
        <end position="82"/>
    </location>
</feature>
<dbReference type="GO" id="GO:0003676">
    <property type="term" value="F:nucleic acid binding"/>
    <property type="evidence" value="ECO:0007669"/>
    <property type="project" value="InterPro"/>
</dbReference>
<reference evidence="13" key="2">
    <citation type="submission" date="2022-10" db="EMBL/GenBank/DDBJ databases">
        <authorList>
            <consortium name="ENA_rothamsted_submissions"/>
            <consortium name="culmorum"/>
            <person name="King R."/>
        </authorList>
    </citation>
    <scope>NUCLEOTIDE SEQUENCE</scope>
</reference>
<dbReference type="InterPro" id="IPR021109">
    <property type="entry name" value="Peptidase_aspartic_dom_sf"/>
</dbReference>
<dbReference type="Gene3D" id="3.30.420.10">
    <property type="entry name" value="Ribonuclease H-like superfamily/Ribonuclease H"/>
    <property type="match status" value="1"/>
</dbReference>
<feature type="compositionally biased region" description="Basic and acidic residues" evidence="9">
    <location>
        <begin position="301"/>
        <end position="312"/>
    </location>
</feature>
<dbReference type="Pfam" id="PF00665">
    <property type="entry name" value="rve"/>
    <property type="match status" value="1"/>
</dbReference>
<gene>
    <name evidence="13" type="ORF">APHIGO_LOCUS5425</name>
</gene>
<evidence type="ECO:0000256" key="9">
    <source>
        <dbReference type="SAM" id="MobiDB-lite"/>
    </source>
</evidence>
<evidence type="ECO:0000313" key="13">
    <source>
        <dbReference type="EMBL" id="CAH1724058.1"/>
    </source>
</evidence>
<dbReference type="SUPFAM" id="SSF53098">
    <property type="entry name" value="Ribonuclease H-like"/>
    <property type="match status" value="1"/>
</dbReference>
<feature type="domain" description="Reverse transcriptase" evidence="11">
    <location>
        <begin position="596"/>
        <end position="775"/>
    </location>
</feature>
<dbReference type="Gene3D" id="3.30.70.270">
    <property type="match status" value="2"/>
</dbReference>
<name>A0A9P0J1K4_APHGO</name>
<evidence type="ECO:0000256" key="5">
    <source>
        <dbReference type="ARBA" id="ARBA00022759"/>
    </source>
</evidence>
<dbReference type="InterPro" id="IPR001969">
    <property type="entry name" value="Aspartic_peptidase_AS"/>
</dbReference>
<keyword evidence="14" id="KW-1185">Reference proteome</keyword>
<keyword evidence="5" id="KW-0255">Endonuclease</keyword>
<dbReference type="Gene3D" id="2.40.70.10">
    <property type="entry name" value="Acid Proteases"/>
    <property type="match status" value="1"/>
</dbReference>
<dbReference type="SUPFAM" id="SSF50630">
    <property type="entry name" value="Acid proteases"/>
    <property type="match status" value="1"/>
</dbReference>
<dbReference type="GO" id="GO:0004190">
    <property type="term" value="F:aspartic-type endopeptidase activity"/>
    <property type="evidence" value="ECO:0007669"/>
    <property type="project" value="InterPro"/>
</dbReference>
<feature type="region of interest" description="Disordered" evidence="9">
    <location>
        <begin position="271"/>
        <end position="345"/>
    </location>
</feature>
<evidence type="ECO:0000256" key="2">
    <source>
        <dbReference type="ARBA" id="ARBA00022679"/>
    </source>
</evidence>
<protein>
    <recommendedName>
        <fullName evidence="1">RNA-directed DNA polymerase</fullName>
        <ecNumber evidence="1">2.7.7.49</ecNumber>
    </recommendedName>
</protein>
<dbReference type="EC" id="2.7.7.49" evidence="1"/>
<dbReference type="Pfam" id="PF13975">
    <property type="entry name" value="gag-asp_proteas"/>
    <property type="match status" value="1"/>
</dbReference>
<dbReference type="EMBL" id="OU899035">
    <property type="protein sequence ID" value="CAH1724058.1"/>
    <property type="molecule type" value="Genomic_DNA"/>
</dbReference>
<reference evidence="13" key="1">
    <citation type="submission" date="2022-02" db="EMBL/GenBank/DDBJ databases">
        <authorList>
            <person name="King R."/>
        </authorList>
    </citation>
    <scope>NUCLEOTIDE SEQUENCE</scope>
</reference>
<dbReference type="Pfam" id="PF00078">
    <property type="entry name" value="RVT_1"/>
    <property type="match status" value="1"/>
</dbReference>
<feature type="domain" description="Peptidase A2" evidence="10">
    <location>
        <begin position="394"/>
        <end position="409"/>
    </location>
</feature>
<dbReference type="Pfam" id="PF17917">
    <property type="entry name" value="RT_RNaseH"/>
    <property type="match status" value="1"/>
</dbReference>
<dbReference type="Gene3D" id="1.10.340.70">
    <property type="match status" value="1"/>
</dbReference>
<dbReference type="CDD" id="cd00303">
    <property type="entry name" value="retropepsin_like"/>
    <property type="match status" value="1"/>
</dbReference>
<keyword evidence="7" id="KW-0695">RNA-directed DNA polymerase</keyword>
<keyword evidence="4" id="KW-0540">Nuclease</keyword>
<keyword evidence="2" id="KW-0808">Transferase</keyword>
<accession>A0A9P0J1K4</accession>
<evidence type="ECO:0000256" key="4">
    <source>
        <dbReference type="ARBA" id="ARBA00022722"/>
    </source>
</evidence>
<dbReference type="SUPFAM" id="SSF56672">
    <property type="entry name" value="DNA/RNA polymerases"/>
    <property type="match status" value="1"/>
</dbReference>
<dbReference type="FunFam" id="3.30.70.270:FF:000020">
    <property type="entry name" value="Transposon Tf2-6 polyprotein-like Protein"/>
    <property type="match status" value="1"/>
</dbReference>
<dbReference type="PROSITE" id="PS00141">
    <property type="entry name" value="ASP_PROTEASE"/>
    <property type="match status" value="1"/>
</dbReference>
<feature type="compositionally biased region" description="Low complexity" evidence="9">
    <location>
        <begin position="285"/>
        <end position="300"/>
    </location>
</feature>
<dbReference type="PROSITE" id="PS50878">
    <property type="entry name" value="RT_POL"/>
    <property type="match status" value="1"/>
</dbReference>
<sequence length="1410" mass="165814">MPRKKKNEDLNEEWERRFIEIETQIKEQTKKIEKQKKEIQNIKEEHKEEIQNLKLQWEEIHNKKIQETEEKYQSVIEEMENRYVTTFRNLGDSYQQNTHNKKEEICRGPITDITKPLFFGNRRDMHPIDFLNRLDEYFTLKQITHADEKLIIAGDCLKATASNWFSTIRFQVTNLQEFQDTFKDEYWSRDIQMQTWSQCLSVKQIPNDTNYREHFSYWATKLRHLEVPRLAEQEIVSNIASHYPGYLRAILISLPECTILNAMKILGTEEHRRTTVRENSNSSYENRQPQNRENNNNNQNRTREETPRRESNWRQTGRINQPREYQVTRNNQENNRDTNQQWRDRQAINQISATEDEQRDINNQDQVSHAVNNIQANLGSVSPYLKCVIEGEPIEALIDTGATISVINKELADQIIRTNVEIPVLPISSVQISNAVGRKICKVSKQLFCSCDIGDRQIFINFIQVENLNERAIIGADVLNQYNTHINFTDKTIKWLIRGEQRTTPFSENHSPEKNQITNIEIIEEPAVNVTLNTKEEEVFKQLLQEYQHIFSDNPGLIRDYECQIKVSPGEPVYQRPYPIPISRLSKIDKEIQRMLDLGIIEKSDSPWSSPIIGIEKKNGEIRLCLDARKINKRIIPDRECPMNMEEILLKFQGAKYLSTIDLTSGYWQCQLKKESRAITAFLHRGRNYQFKVLPFGLVNSVAEFQKILDQVLGPEILEFTATYVDDIHITSTTFEEHMHHLRTIFNQFKKHNVTVNIHKSQFLQKKIIFLGHVISEEGISMDPEKIKTIQEFPAPRNQKQIRAFLGFINFYRKYIRDLSSYTEKLSQLTKKNQVWTWSQEHQVVFDKIKQCFLEDIIIKYPNFTEPFYMATDASSTHIGAELYQIDKDGQHRTIGFTSRTLQEVERRYYTTERELLAIVFGCKKYRNYILGHTTYLLTDHQALTFLNTCRLLNTRLMRWAIQIQEFNLNIQFVAGKNNVGADTLTRYVQAVENKVPTHQQIFINQLIVDQYSKEFIQKLQQLPKLQQEDKKIQRIIYRLHENPQIPYTIHQQLLFYIDKQGKSRLMIPDQLAVALIKETHERYGHSGATKIYQILKSDCQLSHMYKTIKRITQSCDICQKSKIFNQLARGPMKTNIPTEPREMVSLDLIGPLPTGQLGAKYILVMMDVFSKYIQVYPLRKAKAETILNKIEKQYIPQCGIFQKILTDNGTQFHSRAWAKGMAKLGVKIIRTTTYNPEGNPVERANREIGRILRTYCHKKHTNWVNYLKKIEFWINNTTHTTTGYTPRELMGIPKQTLTLGALINFPTNIPEVETKIMIKTARARMKKVSQQRNQNMDQGKKFIKYQVNQQVLVREHRLSSAEDKEIRKLFLLYRGPYYIKEVRENNTIVVQEGQNMVTYNVRNVRPYKQ</sequence>
<dbReference type="InterPro" id="IPR043502">
    <property type="entry name" value="DNA/RNA_pol_sf"/>
</dbReference>
<evidence type="ECO:0000256" key="6">
    <source>
        <dbReference type="ARBA" id="ARBA00022801"/>
    </source>
</evidence>
<dbReference type="CDD" id="cd09274">
    <property type="entry name" value="RNase_HI_RT_Ty3"/>
    <property type="match status" value="1"/>
</dbReference>
<dbReference type="InterPro" id="IPR012337">
    <property type="entry name" value="RNaseH-like_sf"/>
</dbReference>
<dbReference type="InterPro" id="IPR001584">
    <property type="entry name" value="Integrase_cat-core"/>
</dbReference>
<dbReference type="PANTHER" id="PTHR37984">
    <property type="entry name" value="PROTEIN CBG26694"/>
    <property type="match status" value="1"/>
</dbReference>
<dbReference type="InterPro" id="IPR041588">
    <property type="entry name" value="Integrase_H2C2"/>
</dbReference>
<keyword evidence="8" id="KW-0175">Coiled coil</keyword>
<dbReference type="PROSITE" id="PS50175">
    <property type="entry name" value="ASP_PROT_RETROV"/>
    <property type="match status" value="1"/>
</dbReference>
<dbReference type="GO" id="GO:0006508">
    <property type="term" value="P:proteolysis"/>
    <property type="evidence" value="ECO:0007669"/>
    <property type="project" value="InterPro"/>
</dbReference>
<dbReference type="Gene3D" id="3.10.10.10">
    <property type="entry name" value="HIV Type 1 Reverse Transcriptase, subunit A, domain 1"/>
    <property type="match status" value="1"/>
</dbReference>
<evidence type="ECO:0000256" key="3">
    <source>
        <dbReference type="ARBA" id="ARBA00022695"/>
    </source>
</evidence>
<dbReference type="InterPro" id="IPR050951">
    <property type="entry name" value="Retrovirus_Pol_polyprotein"/>
</dbReference>
<evidence type="ECO:0000256" key="1">
    <source>
        <dbReference type="ARBA" id="ARBA00012493"/>
    </source>
</evidence>
<dbReference type="InterPro" id="IPR036397">
    <property type="entry name" value="RNaseH_sf"/>
</dbReference>
<feature type="compositionally biased region" description="Polar residues" evidence="9">
    <location>
        <begin position="327"/>
        <end position="345"/>
    </location>
</feature>
<dbReference type="PROSITE" id="PS50994">
    <property type="entry name" value="INTEGRASE"/>
    <property type="match status" value="1"/>
</dbReference>
<dbReference type="InterPro" id="IPR000477">
    <property type="entry name" value="RT_dom"/>
</dbReference>
<dbReference type="Pfam" id="PF17921">
    <property type="entry name" value="Integrase_H2C2"/>
    <property type="match status" value="1"/>
</dbReference>
<dbReference type="GO" id="GO:0004519">
    <property type="term" value="F:endonuclease activity"/>
    <property type="evidence" value="ECO:0007669"/>
    <property type="project" value="UniProtKB-KW"/>
</dbReference>
<evidence type="ECO:0000256" key="8">
    <source>
        <dbReference type="SAM" id="Coils"/>
    </source>
</evidence>
<evidence type="ECO:0000259" key="10">
    <source>
        <dbReference type="PROSITE" id="PS50175"/>
    </source>
</evidence>
<dbReference type="InterPro" id="IPR001995">
    <property type="entry name" value="Peptidase_A2_cat"/>
</dbReference>
<dbReference type="PANTHER" id="PTHR37984:SF5">
    <property type="entry name" value="PROTEIN NYNRIN-LIKE"/>
    <property type="match status" value="1"/>
</dbReference>